<dbReference type="EMBL" id="MT141298">
    <property type="protein sequence ID" value="QJA57906.1"/>
    <property type="molecule type" value="Genomic_DNA"/>
</dbReference>
<dbReference type="AlphaFoldDB" id="A0A6M3IK53"/>
<proteinExistence type="predicted"/>
<reference evidence="1" key="1">
    <citation type="submission" date="2020-03" db="EMBL/GenBank/DDBJ databases">
        <title>The deep terrestrial virosphere.</title>
        <authorList>
            <person name="Holmfeldt K."/>
            <person name="Nilsson E."/>
            <person name="Simone D."/>
            <person name="Lopez-Fernandez M."/>
            <person name="Wu X."/>
            <person name="de Brujin I."/>
            <person name="Lundin D."/>
            <person name="Andersson A."/>
            <person name="Bertilsson S."/>
            <person name="Dopson M."/>
        </authorList>
    </citation>
    <scope>NUCLEOTIDE SEQUENCE</scope>
    <source>
        <strain evidence="2">MM415A02562</strain>
        <strain evidence="1">MM415B01538</strain>
    </source>
</reference>
<gene>
    <name evidence="2" type="ORF">MM415A02562_0009</name>
    <name evidence="1" type="ORF">MM415B01538_0013</name>
</gene>
<accession>A0A6M3IK53</accession>
<protein>
    <recommendedName>
        <fullName evidence="3">Homing endonuclease</fullName>
    </recommendedName>
</protein>
<dbReference type="Gene3D" id="3.10.28.10">
    <property type="entry name" value="Homing endonucleases"/>
    <property type="match status" value="1"/>
</dbReference>
<dbReference type="SUPFAM" id="SSF55608">
    <property type="entry name" value="Homing endonucleases"/>
    <property type="match status" value="1"/>
</dbReference>
<evidence type="ECO:0008006" key="3">
    <source>
        <dbReference type="Google" id="ProtNLM"/>
    </source>
</evidence>
<sequence length="145" mass="16988">MKELTDTECAYLTGIIEGEGCIRIDNVAPGKGKPKSGWRPTVHVTQKGRQLIDELNSIYPGQIIESHGPKHLKNFRIAWVWGRCYDLMKQILPYMKGPKKKQVELVLNFHKHIQEMESKNYISEEEKEWRQIQLHILGYLKRQCE</sequence>
<evidence type="ECO:0000313" key="1">
    <source>
        <dbReference type="EMBL" id="QJA57906.1"/>
    </source>
</evidence>
<dbReference type="InterPro" id="IPR027434">
    <property type="entry name" value="Homing_endonucl"/>
</dbReference>
<name>A0A6M3IK53_9ZZZZ</name>
<organism evidence="1">
    <name type="scientific">viral metagenome</name>
    <dbReference type="NCBI Taxonomy" id="1070528"/>
    <lineage>
        <taxon>unclassified sequences</taxon>
        <taxon>metagenomes</taxon>
        <taxon>organismal metagenomes</taxon>
    </lineage>
</organism>
<dbReference type="EMBL" id="MT141988">
    <property type="protein sequence ID" value="QJA72922.1"/>
    <property type="molecule type" value="Genomic_DNA"/>
</dbReference>
<evidence type="ECO:0000313" key="2">
    <source>
        <dbReference type="EMBL" id="QJA72922.1"/>
    </source>
</evidence>